<evidence type="ECO:0000313" key="1">
    <source>
        <dbReference type="EMBL" id="QTX14060.1"/>
    </source>
</evidence>
<proteinExistence type="predicted"/>
<protein>
    <submittedName>
        <fullName evidence="1">Uncharacterized protein</fullName>
    </submittedName>
</protein>
<accession>A0A8B0STQ1</accession>
<dbReference type="AlphaFoldDB" id="A0A8B0STQ1"/>
<keyword evidence="1" id="KW-0614">Plasmid</keyword>
<organism evidence="1">
    <name type="scientific">Klebsiella pneumoniae</name>
    <dbReference type="NCBI Taxonomy" id="573"/>
    <lineage>
        <taxon>Bacteria</taxon>
        <taxon>Pseudomonadati</taxon>
        <taxon>Pseudomonadota</taxon>
        <taxon>Gammaproteobacteria</taxon>
        <taxon>Enterobacterales</taxon>
        <taxon>Enterobacteriaceae</taxon>
        <taxon>Klebsiella/Raoultella group</taxon>
        <taxon>Klebsiella</taxon>
        <taxon>Klebsiella pneumoniae complex</taxon>
    </lineage>
</organism>
<geneLocation type="plasmid" evidence="1">
    <name>p17-15-vir-like</name>
</geneLocation>
<dbReference type="EMBL" id="MN956836">
    <property type="protein sequence ID" value="QTX14060.1"/>
    <property type="molecule type" value="Genomic_DNA"/>
</dbReference>
<name>A0A8B0STQ1_KLEPN</name>
<reference evidence="1" key="1">
    <citation type="submission" date="2020-01" db="EMBL/GenBank/DDBJ databases">
        <authorList>
            <person name="Qin S."/>
        </authorList>
    </citation>
    <scope>NUCLEOTIDE SEQUENCE</scope>
    <source>
        <strain evidence="1">CVir17-16-YZ6g</strain>
        <plasmid evidence="1">p17-15-vir-like</plasmid>
    </source>
</reference>
<sequence>MHSECIETTCINNHIYITESTGAGNKQKSVFRLFITCKDCFCD</sequence>